<accession>A0A239ME30</accession>
<reference evidence="2 3" key="1">
    <citation type="submission" date="2017-06" db="EMBL/GenBank/DDBJ databases">
        <authorList>
            <person name="Kim H.J."/>
            <person name="Triplett B.A."/>
        </authorList>
    </citation>
    <scope>NUCLEOTIDE SEQUENCE [LARGE SCALE GENOMIC DNA]</scope>
    <source>
        <strain evidence="2 3">CGMCC 4.1858</strain>
    </source>
</reference>
<evidence type="ECO:0000313" key="3">
    <source>
        <dbReference type="Proteomes" id="UP000198280"/>
    </source>
</evidence>
<dbReference type="EMBL" id="FZOF01000024">
    <property type="protein sequence ID" value="SNT40926.1"/>
    <property type="molecule type" value="Genomic_DNA"/>
</dbReference>
<dbReference type="OrthoDB" id="4239038at2"/>
<dbReference type="RefSeq" id="WP_089227588.1">
    <property type="nucleotide sequence ID" value="NZ_FZOF01000024.1"/>
</dbReference>
<proteinExistence type="predicted"/>
<evidence type="ECO:0000256" key="1">
    <source>
        <dbReference type="SAM" id="SignalP"/>
    </source>
</evidence>
<feature type="signal peptide" evidence="1">
    <location>
        <begin position="1"/>
        <end position="17"/>
    </location>
</feature>
<gene>
    <name evidence="2" type="ORF">SAMN05216252_1246</name>
</gene>
<feature type="chain" id="PRO_5013190040" description="Secreted protein" evidence="1">
    <location>
        <begin position="18"/>
        <end position="116"/>
    </location>
</feature>
<dbReference type="Proteomes" id="UP000198280">
    <property type="component" value="Unassembled WGS sequence"/>
</dbReference>
<evidence type="ECO:0000313" key="2">
    <source>
        <dbReference type="EMBL" id="SNT40926.1"/>
    </source>
</evidence>
<sequence length="116" mass="11557">MAALLLSLFAAIGCAAAEPVPASGRGTGTTVARAEPDTRNCLARRQGSNGIRLVLPGTVSVPAPASAPRGGTGTDETVPVDDAQVSAAVTAPRTARQAVPLSRSGELPVAHGAFRC</sequence>
<name>A0A239ME30_9ACTN</name>
<dbReference type="AlphaFoldDB" id="A0A239ME30"/>
<organism evidence="2 3">
    <name type="scientific">Actinacidiphila glaucinigra</name>
    <dbReference type="NCBI Taxonomy" id="235986"/>
    <lineage>
        <taxon>Bacteria</taxon>
        <taxon>Bacillati</taxon>
        <taxon>Actinomycetota</taxon>
        <taxon>Actinomycetes</taxon>
        <taxon>Kitasatosporales</taxon>
        <taxon>Streptomycetaceae</taxon>
        <taxon>Actinacidiphila</taxon>
    </lineage>
</organism>
<protein>
    <recommendedName>
        <fullName evidence="4">Secreted protein</fullName>
    </recommendedName>
</protein>
<keyword evidence="3" id="KW-1185">Reference proteome</keyword>
<keyword evidence="1" id="KW-0732">Signal</keyword>
<evidence type="ECO:0008006" key="4">
    <source>
        <dbReference type="Google" id="ProtNLM"/>
    </source>
</evidence>